<evidence type="ECO:0000313" key="2">
    <source>
        <dbReference type="Proteomes" id="UP000752171"/>
    </source>
</evidence>
<comment type="caution">
    <text evidence="1">The sequence shown here is derived from an EMBL/GenBank/DDBJ whole genome shotgun (WGS) entry which is preliminary data.</text>
</comment>
<name>A0A8T2LSR6_ASTMX</name>
<gene>
    <name evidence="1" type="ORF">AMEX_G11798</name>
</gene>
<dbReference type="Proteomes" id="UP000752171">
    <property type="component" value="Unassembled WGS sequence"/>
</dbReference>
<dbReference type="EMBL" id="JAICCE010000008">
    <property type="protein sequence ID" value="KAG9274749.1"/>
    <property type="molecule type" value="Genomic_DNA"/>
</dbReference>
<accession>A0A8T2LSR6</accession>
<reference evidence="1 2" key="1">
    <citation type="submission" date="2021-07" db="EMBL/GenBank/DDBJ databases">
        <authorList>
            <person name="Imarazene B."/>
            <person name="Zahm M."/>
            <person name="Klopp C."/>
            <person name="Cabau C."/>
            <person name="Beille S."/>
            <person name="Jouanno E."/>
            <person name="Castinel A."/>
            <person name="Lluch J."/>
            <person name="Gil L."/>
            <person name="Kuchtly C."/>
            <person name="Lopez Roques C."/>
            <person name="Donnadieu C."/>
            <person name="Parrinello H."/>
            <person name="Journot L."/>
            <person name="Du K."/>
            <person name="Schartl M."/>
            <person name="Retaux S."/>
            <person name="Guiguen Y."/>
        </authorList>
    </citation>
    <scope>NUCLEOTIDE SEQUENCE [LARGE SCALE GENOMIC DNA]</scope>
    <source>
        <strain evidence="1">Pach_M1</strain>
        <tissue evidence="1">Testis</tissue>
    </source>
</reference>
<evidence type="ECO:0000313" key="1">
    <source>
        <dbReference type="EMBL" id="KAG9274749.1"/>
    </source>
</evidence>
<proteinExistence type="predicted"/>
<sequence length="1878" mass="211847">MMQQTFDIISFHFSEFSIADWNSWFCLRLVPLLPSLTPNMLQTILAKVDCTVYQIIVSGLSMAFDEMSLSLQKDITRILVNYLRETQKIIRAAKPCGSNTNTDFDWLWKNFGKFYIYMPLEDLQLLIPDLFKFSSINDFNASQVFDQAVTSNALQKKDLMIMVFNCLKKGNGLKTLQEFFSVLANSSKKKNLQIHPAVGDFMLNQTLDIITAHFPEFSNADWNDWFCIKLVPLFPSLTPETLKNILVNVNCTLYKIIVKGLNLGFEEMSLSLRQEITPPLVNYLKQTQKLKGSGTPCKSDTSNSNAWLLINFGKFYIHVNLDDLQLLNPDLIKNTTQVSYLNISSEALQNADMMKVVFDRLKEGNALKNVQEFLTALSNVSKTIQINPVVRDFMMNQTFGIISAQFSQFSRADWNDWFCIRLVPLLPSLTAEMLKTIVAKVDCGVYQIIVQGLNMAFENMPLSSQKDITLVLVNYLKQSQKLNGSGTPCKSDTNNSNAWLLINFGKFYIHVNLDDLQLLNPNLIKNTTQVSYLNITYDALQNADMMKVVFDRLKEGNALKNVQEFLTALSNVSKTIQINPVVRDFMMNQTFGIISAQFSQFSRADWNDWFCIRLVPLLPSLTAEMLKNIVAKVDCGVYQIIVQGLNMAFENMPLSSQKDITLVLVNYLKQSHKLNGSGTPCKSDTNNSNAWLLINFGKFYIHVNLDDLQLLNPDLIKNTTQVSYLNISTEALQNADMMKVVFDRLKEGNALKNVQEFLTVLSNVSKTIQINPAVRDFMMNQTFGIISAQFSQLSRADWNDWFCIRLVPLLPSLTAEMLKTIVAKVDCGVYQIIVQGLNMAFENMPLSSQKDITLVLVNYLKQSQKLNGSGTPCKSDTNNSNAWLLINFGKFYIHANLVDLQLLNPDLIKNTTQVSYLNITYDALQNADMMKVVFDRLKEGNALKNVQDFLSALSYVSKTIQINPVVRDFMMNQTFGIISAQFSQFSRADWNDWFCIRLVPLLPSLTAEMLKTIVAKVDCGVYQIIVQGLNMAFENMPLSSQKDITLVLVNYLKQSQKLSGSGTPCKSDTNNSNAWLLINFGKFYIHVNLDDLQLLNPDLIKNTTQVSYLNISSEALQNADMMKVVFDRLKEGNALKNVKEFLTALSNVSKTIQINPAVRDFMMNQTFGIISAQFSQFSRADWNDWFCIRLVPLLPSLTAEMLKTIVAKVDCGVYQIIVQGLNMAFENMPLSSQKDITLVLVNYLKQSQKLNGSGTPCKSDTNNSNAWLLINFGKFYIHANLVDLQLLNPDLIKNTTQVSYLNITYDALQNADMMKVVFDRLKEGNALKNVQDFLTALSYVSKTIQINPVVRDFMMKQTFGIISAQFSQFSRADWNDWFCIRLVPLLPSLTGEMLKTIVAKVDCGVYQIIVKGLNMAFENMPLSSQKNITLVLLNYLKNSWKLSGSDSRCGSDTSTSTDWLLANFGKYCVHVSLEDLQSINPEFSKESQVYYLNISGSGSSQNTDMIKAVFDQIKEGNALTNLQQFLGAFANSSKTVQLQPALTDLMMNQTFGIISSYFSSFSRAEWDDWFCVKLVPLFPSLTSEMLKTILAKVDCSTYQIIVKGLDMAFDKMSLSKQKDITLVLMNYMKQEKKVSGSGLPCRSDTNTSTAWLLVNFGKFSIHASSDDLQSLSPDFSKVPSLGLYNVSQVYYLNMSSEALQNTDAIKVVFDRLKEGDALKNLQAFLAALANSSKTLQSQPLARDFIMNQTFGIISSRFSNFSRADWNDWFCSKLVPLLPSLTGNMLKSTLTKVDCGVYQIIVKGLNMTYENMSGSKQKEITLALVNYLKDMQKINSSGIPCSSTTNTYTDWVLANFGKYSTSVSQEDLQLLNKGFFKMT</sequence>
<protein>
    <submittedName>
        <fullName evidence="1">Uncharacterized protein</fullName>
    </submittedName>
</protein>
<organism evidence="1 2">
    <name type="scientific">Astyanax mexicanus</name>
    <name type="common">Blind cave fish</name>
    <name type="synonym">Astyanax fasciatus mexicanus</name>
    <dbReference type="NCBI Taxonomy" id="7994"/>
    <lineage>
        <taxon>Eukaryota</taxon>
        <taxon>Metazoa</taxon>
        <taxon>Chordata</taxon>
        <taxon>Craniata</taxon>
        <taxon>Vertebrata</taxon>
        <taxon>Euteleostomi</taxon>
        <taxon>Actinopterygii</taxon>
        <taxon>Neopterygii</taxon>
        <taxon>Teleostei</taxon>
        <taxon>Ostariophysi</taxon>
        <taxon>Characiformes</taxon>
        <taxon>Characoidei</taxon>
        <taxon>Acestrorhamphidae</taxon>
        <taxon>Acestrorhamphinae</taxon>
        <taxon>Astyanax</taxon>
    </lineage>
</organism>